<name>A0ABW5YD43_9SPHI</name>
<gene>
    <name evidence="1" type="ORF">ACFS5N_12310</name>
</gene>
<dbReference type="EMBL" id="JBHUPD010000002">
    <property type="protein sequence ID" value="MFD2873258.1"/>
    <property type="molecule type" value="Genomic_DNA"/>
</dbReference>
<evidence type="ECO:0000313" key="1">
    <source>
        <dbReference type="EMBL" id="MFD2873258.1"/>
    </source>
</evidence>
<dbReference type="Proteomes" id="UP001597557">
    <property type="component" value="Unassembled WGS sequence"/>
</dbReference>
<dbReference type="RefSeq" id="WP_377185807.1">
    <property type="nucleotide sequence ID" value="NZ_JBHUPD010000002.1"/>
</dbReference>
<protein>
    <submittedName>
        <fullName evidence="1">Uncharacterized protein</fullName>
    </submittedName>
</protein>
<reference evidence="2" key="1">
    <citation type="journal article" date="2019" name="Int. J. Syst. Evol. Microbiol.">
        <title>The Global Catalogue of Microorganisms (GCM) 10K type strain sequencing project: providing services to taxonomists for standard genome sequencing and annotation.</title>
        <authorList>
            <consortium name="The Broad Institute Genomics Platform"/>
            <consortium name="The Broad Institute Genome Sequencing Center for Infectious Disease"/>
            <person name="Wu L."/>
            <person name="Ma J."/>
        </authorList>
    </citation>
    <scope>NUCLEOTIDE SEQUENCE [LARGE SCALE GENOMIC DNA]</scope>
    <source>
        <strain evidence="2">KCTC 22437</strain>
    </source>
</reference>
<proteinExistence type="predicted"/>
<sequence>MARIIVSGLELTIPKAEERLRISGPYTGDTFLGSELIAKDCVVGNFVYQENTGFLFFVKYHDLNYFTINFYDVNNKKEYEFDRQFSIVHIGDFVSDTKLQIYPAFHAEFKNIVQIFDFDQENFTLVE</sequence>
<evidence type="ECO:0000313" key="2">
    <source>
        <dbReference type="Proteomes" id="UP001597557"/>
    </source>
</evidence>
<accession>A0ABW5YD43</accession>
<keyword evidence="2" id="KW-1185">Reference proteome</keyword>
<organism evidence="1 2">
    <name type="scientific">Mucilaginibacter ximonensis</name>
    <dbReference type="NCBI Taxonomy" id="538021"/>
    <lineage>
        <taxon>Bacteria</taxon>
        <taxon>Pseudomonadati</taxon>
        <taxon>Bacteroidota</taxon>
        <taxon>Sphingobacteriia</taxon>
        <taxon>Sphingobacteriales</taxon>
        <taxon>Sphingobacteriaceae</taxon>
        <taxon>Mucilaginibacter</taxon>
    </lineage>
</organism>
<comment type="caution">
    <text evidence="1">The sequence shown here is derived from an EMBL/GenBank/DDBJ whole genome shotgun (WGS) entry which is preliminary data.</text>
</comment>